<organism evidence="1 2">
    <name type="scientific">Lithospermum erythrorhizon</name>
    <name type="common">Purple gromwell</name>
    <name type="synonym">Lithospermum officinale var. erythrorhizon</name>
    <dbReference type="NCBI Taxonomy" id="34254"/>
    <lineage>
        <taxon>Eukaryota</taxon>
        <taxon>Viridiplantae</taxon>
        <taxon>Streptophyta</taxon>
        <taxon>Embryophyta</taxon>
        <taxon>Tracheophyta</taxon>
        <taxon>Spermatophyta</taxon>
        <taxon>Magnoliopsida</taxon>
        <taxon>eudicotyledons</taxon>
        <taxon>Gunneridae</taxon>
        <taxon>Pentapetalae</taxon>
        <taxon>asterids</taxon>
        <taxon>lamiids</taxon>
        <taxon>Boraginales</taxon>
        <taxon>Boraginaceae</taxon>
        <taxon>Boraginoideae</taxon>
        <taxon>Lithospermeae</taxon>
        <taxon>Lithospermum</taxon>
    </lineage>
</organism>
<keyword evidence="2" id="KW-1185">Reference proteome</keyword>
<dbReference type="EMBL" id="BAABME010003840">
    <property type="protein sequence ID" value="GAA0160301.1"/>
    <property type="molecule type" value="Genomic_DNA"/>
</dbReference>
<dbReference type="Proteomes" id="UP001454036">
    <property type="component" value="Unassembled WGS sequence"/>
</dbReference>
<evidence type="ECO:0000313" key="1">
    <source>
        <dbReference type="EMBL" id="GAA0160301.1"/>
    </source>
</evidence>
<dbReference type="PANTHER" id="PTHR33526:SF4">
    <property type="entry name" value="OS07G0123800 PROTEIN"/>
    <property type="match status" value="1"/>
</dbReference>
<evidence type="ECO:0000313" key="2">
    <source>
        <dbReference type="Proteomes" id="UP001454036"/>
    </source>
</evidence>
<dbReference type="PIRSF" id="PIRSF031279">
    <property type="entry name" value="UCP031279"/>
    <property type="match status" value="1"/>
</dbReference>
<proteinExistence type="predicted"/>
<sequence length="132" mass="15087">MVTKTLKVSRILKIIKAPMKTLSKVRDFYVRSMIKCGGNTGEVAGGMPQMAHYFPRSFNKDEDLRELIRAASIRSTSNNMIGESEMRAICTTVIIRRIDEDKPSEFGDNEVNMDMIMLRSRSSAVSTRYRRM</sequence>
<comment type="caution">
    <text evidence="1">The sequence shown here is derived from an EMBL/GenBank/DDBJ whole genome shotgun (WGS) entry which is preliminary data.</text>
</comment>
<name>A0AAV3QA91_LITER</name>
<dbReference type="InterPro" id="IPR016972">
    <property type="entry name" value="UCP031279"/>
</dbReference>
<reference evidence="1 2" key="1">
    <citation type="submission" date="2024-01" db="EMBL/GenBank/DDBJ databases">
        <title>The complete chloroplast genome sequence of Lithospermum erythrorhizon: insights into the phylogenetic relationship among Boraginaceae species and the maternal lineages of purple gromwells.</title>
        <authorList>
            <person name="Okada T."/>
            <person name="Watanabe K."/>
        </authorList>
    </citation>
    <scope>NUCLEOTIDE SEQUENCE [LARGE SCALE GENOMIC DNA]</scope>
</reference>
<gene>
    <name evidence="1" type="ORF">LIER_16884</name>
</gene>
<accession>A0AAV3QA91</accession>
<protein>
    <submittedName>
        <fullName evidence="1">Uncharacterized protein</fullName>
    </submittedName>
</protein>
<dbReference type="AlphaFoldDB" id="A0AAV3QA91"/>
<dbReference type="PANTHER" id="PTHR33526">
    <property type="entry name" value="OS07G0123800 PROTEIN"/>
    <property type="match status" value="1"/>
</dbReference>